<evidence type="ECO:0000313" key="4">
    <source>
        <dbReference type="WBParaSite" id="NBR_0001194001-mRNA-1"/>
    </source>
</evidence>
<dbReference type="EMBL" id="UYSL01020634">
    <property type="protein sequence ID" value="VDL75530.1"/>
    <property type="molecule type" value="Genomic_DNA"/>
</dbReference>
<proteinExistence type="predicted"/>
<sequence length="74" mass="8336">MRTFIEAKTLVTDLPAQLTPSTREVMAVAKQTAKLVKSSAPADQKEQDIRHQQQQQSQPDEEAFEEQMTEFGTS</sequence>
<dbReference type="Proteomes" id="UP000271162">
    <property type="component" value="Unassembled WGS sequence"/>
</dbReference>
<gene>
    <name evidence="2" type="ORF">NBR_LOCUS11941</name>
</gene>
<reference evidence="4" key="1">
    <citation type="submission" date="2017-02" db="UniProtKB">
        <authorList>
            <consortium name="WormBaseParasite"/>
        </authorList>
    </citation>
    <scope>IDENTIFICATION</scope>
</reference>
<evidence type="ECO:0000256" key="1">
    <source>
        <dbReference type="SAM" id="MobiDB-lite"/>
    </source>
</evidence>
<keyword evidence="3" id="KW-1185">Reference proteome</keyword>
<dbReference type="OMA" id="RTMARPK"/>
<feature type="compositionally biased region" description="Acidic residues" evidence="1">
    <location>
        <begin position="59"/>
        <end position="68"/>
    </location>
</feature>
<name>A0A0N4Y732_NIPBR</name>
<accession>A0A0N4Y732</accession>
<protein>
    <submittedName>
        <fullName evidence="4">PRTRC system protein E</fullName>
    </submittedName>
</protein>
<reference evidence="2 3" key="2">
    <citation type="submission" date="2018-11" db="EMBL/GenBank/DDBJ databases">
        <authorList>
            <consortium name="Pathogen Informatics"/>
        </authorList>
    </citation>
    <scope>NUCLEOTIDE SEQUENCE [LARGE SCALE GENOMIC DNA]</scope>
</reference>
<feature type="region of interest" description="Disordered" evidence="1">
    <location>
        <begin position="36"/>
        <end position="74"/>
    </location>
</feature>
<organism evidence="4">
    <name type="scientific">Nippostrongylus brasiliensis</name>
    <name type="common">Rat hookworm</name>
    <dbReference type="NCBI Taxonomy" id="27835"/>
    <lineage>
        <taxon>Eukaryota</taxon>
        <taxon>Metazoa</taxon>
        <taxon>Ecdysozoa</taxon>
        <taxon>Nematoda</taxon>
        <taxon>Chromadorea</taxon>
        <taxon>Rhabditida</taxon>
        <taxon>Rhabditina</taxon>
        <taxon>Rhabditomorpha</taxon>
        <taxon>Strongyloidea</taxon>
        <taxon>Heligmosomidae</taxon>
        <taxon>Nippostrongylus</taxon>
    </lineage>
</organism>
<evidence type="ECO:0000313" key="2">
    <source>
        <dbReference type="EMBL" id="VDL75530.1"/>
    </source>
</evidence>
<dbReference type="WBParaSite" id="NBR_0001194001-mRNA-1">
    <property type="protein sequence ID" value="NBR_0001194001-mRNA-1"/>
    <property type="gene ID" value="NBR_0001194001"/>
</dbReference>
<evidence type="ECO:0000313" key="3">
    <source>
        <dbReference type="Proteomes" id="UP000271162"/>
    </source>
</evidence>
<dbReference type="AlphaFoldDB" id="A0A0N4Y732"/>